<dbReference type="Pfam" id="PF00188">
    <property type="entry name" value="CAP"/>
    <property type="match status" value="1"/>
</dbReference>
<evidence type="ECO:0000313" key="4">
    <source>
        <dbReference type="Proteomes" id="UP000790580"/>
    </source>
</evidence>
<dbReference type="Gene3D" id="3.40.33.10">
    <property type="entry name" value="CAP"/>
    <property type="match status" value="1"/>
</dbReference>
<feature type="compositionally biased region" description="Gly residues" evidence="1">
    <location>
        <begin position="35"/>
        <end position="48"/>
    </location>
</feature>
<feature type="compositionally biased region" description="Gly residues" evidence="1">
    <location>
        <begin position="83"/>
        <end position="106"/>
    </location>
</feature>
<keyword evidence="4" id="KW-1185">Reference proteome</keyword>
<name>A0ABS6K274_9BACI</name>
<dbReference type="Proteomes" id="UP000790580">
    <property type="component" value="Unassembled WGS sequence"/>
</dbReference>
<dbReference type="CDD" id="cd05379">
    <property type="entry name" value="CAP_bacterial"/>
    <property type="match status" value="1"/>
</dbReference>
<sequence>MEREAKEDEVENVEEEDDAGQGTGSDDGDGDGEGDGGNAGNAGNGDNSGAGKNDESTKKEEGKSGSGGDGSKSDKDSDSGAKSGSGSGSGGSDGNSGSGSGSGSDSGSGSNDGSKSGGDKGNKDASKSDSNSESKEEAKPKEETKPKSSGTSPNASQFEQEVLSLVNDIRKADGLAAFKTDGTLSAVARTKSEDMRDNKYFSHTSPTYGSPFDMMAHYGLSYSRAGENIAGGQASAAAVVDSWMNSDGHRANILNGDFTHMGVGYASGGDYRHYWTQLFMTR</sequence>
<reference evidence="3 4" key="1">
    <citation type="submission" date="2021-06" db="EMBL/GenBank/DDBJ databases">
        <title>Bacillus sp. RD4P76, an endophyte from a halophyte.</title>
        <authorList>
            <person name="Sun J.-Q."/>
        </authorList>
    </citation>
    <scope>NUCLEOTIDE SEQUENCE [LARGE SCALE GENOMIC DNA]</scope>
    <source>
        <strain evidence="3 4">JCM 17098</strain>
    </source>
</reference>
<proteinExistence type="predicted"/>
<evidence type="ECO:0000259" key="2">
    <source>
        <dbReference type="Pfam" id="PF00188"/>
    </source>
</evidence>
<dbReference type="InterPro" id="IPR014258">
    <property type="entry name" value="CAP_domain_YkwD-like"/>
</dbReference>
<dbReference type="InterPro" id="IPR014044">
    <property type="entry name" value="CAP_dom"/>
</dbReference>
<evidence type="ECO:0000256" key="1">
    <source>
        <dbReference type="SAM" id="MobiDB-lite"/>
    </source>
</evidence>
<comment type="caution">
    <text evidence="3">The sequence shown here is derived from an EMBL/GenBank/DDBJ whole genome shotgun (WGS) entry which is preliminary data.</text>
</comment>
<accession>A0ABS6K274</accession>
<feature type="compositionally biased region" description="Basic and acidic residues" evidence="1">
    <location>
        <begin position="52"/>
        <end position="63"/>
    </location>
</feature>
<feature type="domain" description="SCP" evidence="2">
    <location>
        <begin position="163"/>
        <end position="279"/>
    </location>
</feature>
<feature type="compositionally biased region" description="Acidic residues" evidence="1">
    <location>
        <begin position="7"/>
        <end position="19"/>
    </location>
</feature>
<dbReference type="InterPro" id="IPR035940">
    <property type="entry name" value="CAP_sf"/>
</dbReference>
<dbReference type="PANTHER" id="PTHR31157">
    <property type="entry name" value="SCP DOMAIN-CONTAINING PROTEIN"/>
    <property type="match status" value="1"/>
</dbReference>
<feature type="compositionally biased region" description="Basic and acidic residues" evidence="1">
    <location>
        <begin position="117"/>
        <end position="146"/>
    </location>
</feature>
<dbReference type="PANTHER" id="PTHR31157:SF1">
    <property type="entry name" value="SCP DOMAIN-CONTAINING PROTEIN"/>
    <property type="match status" value="1"/>
</dbReference>
<dbReference type="NCBIfam" id="TIGR02909">
    <property type="entry name" value="spore_YkwD"/>
    <property type="match status" value="1"/>
</dbReference>
<dbReference type="EMBL" id="JAHQCR010000085">
    <property type="protein sequence ID" value="MBU9723720.1"/>
    <property type="molecule type" value="Genomic_DNA"/>
</dbReference>
<evidence type="ECO:0000313" key="3">
    <source>
        <dbReference type="EMBL" id="MBU9723720.1"/>
    </source>
</evidence>
<protein>
    <recommendedName>
        <fullName evidence="2">SCP domain-containing protein</fullName>
    </recommendedName>
</protein>
<dbReference type="SUPFAM" id="SSF55797">
    <property type="entry name" value="PR-1-like"/>
    <property type="match status" value="1"/>
</dbReference>
<gene>
    <name evidence="3" type="ORF">KS407_20070</name>
</gene>
<organism evidence="3 4">
    <name type="scientific">Evansella alkalicola</name>
    <dbReference type="NCBI Taxonomy" id="745819"/>
    <lineage>
        <taxon>Bacteria</taxon>
        <taxon>Bacillati</taxon>
        <taxon>Bacillota</taxon>
        <taxon>Bacilli</taxon>
        <taxon>Bacillales</taxon>
        <taxon>Bacillaceae</taxon>
        <taxon>Evansella</taxon>
    </lineage>
</organism>
<feature type="region of interest" description="Disordered" evidence="1">
    <location>
        <begin position="1"/>
        <end position="157"/>
    </location>
</feature>